<dbReference type="RefSeq" id="XP_018319405.1">
    <property type="nucleotide sequence ID" value="XM_018463903.1"/>
</dbReference>
<dbReference type="PANTHER" id="PTHR11733:SF229">
    <property type="entry name" value="NEPRILYSIN-2-LIKE PROTEIN"/>
    <property type="match status" value="1"/>
</dbReference>
<protein>
    <submittedName>
        <fullName evidence="14">Endothelin-converting enzyme homolog</fullName>
    </submittedName>
</protein>
<evidence type="ECO:0000256" key="7">
    <source>
        <dbReference type="ARBA" id="ARBA00022833"/>
    </source>
</evidence>
<dbReference type="Pfam" id="PF05649">
    <property type="entry name" value="Peptidase_M13_N"/>
    <property type="match status" value="1"/>
</dbReference>
<evidence type="ECO:0000256" key="1">
    <source>
        <dbReference type="ARBA" id="ARBA00001947"/>
    </source>
</evidence>
<dbReference type="InterPro" id="IPR018497">
    <property type="entry name" value="Peptidase_M13_C"/>
</dbReference>
<dbReference type="SUPFAM" id="SSF55486">
    <property type="entry name" value="Metalloproteases ('zincins'), catalytic domain"/>
    <property type="match status" value="1"/>
</dbReference>
<dbReference type="InterPro" id="IPR008753">
    <property type="entry name" value="Peptidase_M13_N"/>
</dbReference>
<organism evidence="13 14">
    <name type="scientific">Agrilus planipennis</name>
    <name type="common">Emerald ash borer</name>
    <name type="synonym">Agrilus marcopoli</name>
    <dbReference type="NCBI Taxonomy" id="224129"/>
    <lineage>
        <taxon>Eukaryota</taxon>
        <taxon>Metazoa</taxon>
        <taxon>Ecdysozoa</taxon>
        <taxon>Arthropoda</taxon>
        <taxon>Hexapoda</taxon>
        <taxon>Insecta</taxon>
        <taxon>Pterygota</taxon>
        <taxon>Neoptera</taxon>
        <taxon>Endopterygota</taxon>
        <taxon>Coleoptera</taxon>
        <taxon>Polyphaga</taxon>
        <taxon>Elateriformia</taxon>
        <taxon>Buprestoidea</taxon>
        <taxon>Buprestidae</taxon>
        <taxon>Agrilinae</taxon>
        <taxon>Agrilus</taxon>
    </lineage>
</organism>
<keyword evidence="7" id="KW-0862">Zinc</keyword>
<evidence type="ECO:0000256" key="9">
    <source>
        <dbReference type="SAM" id="MobiDB-lite"/>
    </source>
</evidence>
<evidence type="ECO:0000313" key="13">
    <source>
        <dbReference type="Proteomes" id="UP000192223"/>
    </source>
</evidence>
<dbReference type="Gene3D" id="3.40.390.10">
    <property type="entry name" value="Collagenase (Catalytic Domain)"/>
    <property type="match status" value="2"/>
</dbReference>
<feature type="region of interest" description="Disordered" evidence="9">
    <location>
        <begin position="187"/>
        <end position="217"/>
    </location>
</feature>
<evidence type="ECO:0000256" key="3">
    <source>
        <dbReference type="ARBA" id="ARBA00007357"/>
    </source>
</evidence>
<dbReference type="InterPro" id="IPR024079">
    <property type="entry name" value="MetalloPept_cat_dom_sf"/>
</dbReference>
<keyword evidence="10" id="KW-0472">Membrane</keyword>
<comment type="cofactor">
    <cofactor evidence="1">
        <name>Zn(2+)</name>
        <dbReference type="ChEBI" id="CHEBI:29105"/>
    </cofactor>
</comment>
<reference evidence="14" key="1">
    <citation type="submission" date="2025-08" db="UniProtKB">
        <authorList>
            <consortium name="RefSeq"/>
        </authorList>
    </citation>
    <scope>IDENTIFICATION</scope>
    <source>
        <tissue evidence="14">Entire body</tissue>
    </source>
</reference>
<keyword evidence="13" id="KW-1185">Reference proteome</keyword>
<feature type="compositionally biased region" description="Acidic residues" evidence="9">
    <location>
        <begin position="206"/>
        <end position="215"/>
    </location>
</feature>
<dbReference type="InterPro" id="IPR042089">
    <property type="entry name" value="Peptidase_M13_dom_2"/>
</dbReference>
<evidence type="ECO:0000259" key="11">
    <source>
        <dbReference type="Pfam" id="PF01431"/>
    </source>
</evidence>
<evidence type="ECO:0000256" key="10">
    <source>
        <dbReference type="SAM" id="Phobius"/>
    </source>
</evidence>
<keyword evidence="8" id="KW-0482">Metalloprotease</keyword>
<feature type="region of interest" description="Disordered" evidence="9">
    <location>
        <begin position="350"/>
        <end position="381"/>
    </location>
</feature>
<dbReference type="GO" id="GO:0004222">
    <property type="term" value="F:metalloendopeptidase activity"/>
    <property type="evidence" value="ECO:0007669"/>
    <property type="project" value="InterPro"/>
</dbReference>
<feature type="domain" description="Peptidase M13 N-terminal" evidence="12">
    <location>
        <begin position="424"/>
        <end position="816"/>
    </location>
</feature>
<evidence type="ECO:0000256" key="8">
    <source>
        <dbReference type="ARBA" id="ARBA00023049"/>
    </source>
</evidence>
<dbReference type="Gene3D" id="1.10.1380.10">
    <property type="entry name" value="Neutral endopeptidase , domain2"/>
    <property type="match status" value="2"/>
</dbReference>
<dbReference type="GO" id="GO:0046872">
    <property type="term" value="F:metal ion binding"/>
    <property type="evidence" value="ECO:0007669"/>
    <property type="project" value="UniProtKB-KW"/>
</dbReference>
<keyword evidence="10" id="KW-0812">Transmembrane</keyword>
<dbReference type="OrthoDB" id="5808441at2759"/>
<evidence type="ECO:0000259" key="12">
    <source>
        <dbReference type="Pfam" id="PF05649"/>
    </source>
</evidence>
<evidence type="ECO:0000313" key="14">
    <source>
        <dbReference type="RefSeq" id="XP_018319405.1"/>
    </source>
</evidence>
<proteinExistence type="inferred from homology"/>
<name>A0A1W4WHB2_AGRPL</name>
<keyword evidence="4" id="KW-0645">Protease</keyword>
<evidence type="ECO:0000256" key="6">
    <source>
        <dbReference type="ARBA" id="ARBA00022801"/>
    </source>
</evidence>
<dbReference type="InterPro" id="IPR000718">
    <property type="entry name" value="Peptidase_M13"/>
</dbReference>
<feature type="domain" description="Peptidase M13 C-terminal" evidence="11">
    <location>
        <begin position="890"/>
        <end position="1082"/>
    </location>
</feature>
<dbReference type="Pfam" id="PF01431">
    <property type="entry name" value="Peptidase_M13"/>
    <property type="match status" value="1"/>
</dbReference>
<comment type="subcellular location">
    <subcellularLocation>
        <location evidence="2">Cell membrane</location>
        <topology evidence="2">Single-pass type II membrane protein</topology>
    </subcellularLocation>
</comment>
<dbReference type="PANTHER" id="PTHR11733">
    <property type="entry name" value="ZINC METALLOPROTEASE FAMILY M13 NEPRILYSIN-RELATED"/>
    <property type="match status" value="1"/>
</dbReference>
<keyword evidence="6" id="KW-0378">Hydrolase</keyword>
<dbReference type="InParanoid" id="A0A1W4WHB2"/>
<comment type="similarity">
    <text evidence="3">Belongs to the peptidase M13 family.</text>
</comment>
<dbReference type="STRING" id="224129.A0A1W4WHB2"/>
<evidence type="ECO:0000256" key="2">
    <source>
        <dbReference type="ARBA" id="ARBA00004401"/>
    </source>
</evidence>
<dbReference type="AlphaFoldDB" id="A0A1W4WHB2"/>
<accession>A0A1W4WHB2</accession>
<dbReference type="Proteomes" id="UP000192223">
    <property type="component" value="Unplaced"/>
</dbReference>
<evidence type="ECO:0000256" key="5">
    <source>
        <dbReference type="ARBA" id="ARBA00022723"/>
    </source>
</evidence>
<keyword evidence="5" id="KW-0479">Metal-binding</keyword>
<evidence type="ECO:0000256" key="4">
    <source>
        <dbReference type="ARBA" id="ARBA00022670"/>
    </source>
</evidence>
<dbReference type="GO" id="GO:0005886">
    <property type="term" value="C:plasma membrane"/>
    <property type="evidence" value="ECO:0007669"/>
    <property type="project" value="UniProtKB-SubCell"/>
</dbReference>
<dbReference type="GeneID" id="108732900"/>
<gene>
    <name evidence="14" type="primary">LOC108732900</name>
</gene>
<dbReference type="GO" id="GO:0016485">
    <property type="term" value="P:protein processing"/>
    <property type="evidence" value="ECO:0007669"/>
    <property type="project" value="TreeGrafter"/>
</dbReference>
<dbReference type="KEGG" id="apln:108732900"/>
<feature type="compositionally biased region" description="Basic and acidic residues" evidence="9">
    <location>
        <begin position="352"/>
        <end position="361"/>
    </location>
</feature>
<sequence length="1106" mass="126167">MTRGSYTFRENVPECEHDTSYRSCLCALLLLLCICLITVIAGMIWTYRIVIEKIHDPKLDRSATSSDQKYVYEEIAPTNHEIITRTTTTLLARTSRKDTFQSNTPFAATTSYFKETSTSTPKQIPPETENTTLFENYTFKDDNISNDYNETRTSSVLIEETSYKYETEGETVFETTESLGNTLAIDDTITTDAETSGEVQTTSSPDETDHESETEDYSRVTYGTEREFRTIKSSLAINEIVSEAQTTISSLMTNDVQSINEVQTTKSSLGTNEVQNTSELQTSTSLPVRNTELFTKLDTIRTNSGSSEINNTMLLRISTVDDRIIFNQSSFENQQLLSTTKKVSALTTEYENETHTTKDAPQKSTAASLPPTTTPPTTTPCIPVVNPAMTTALVTKAEPVCFTTGCKSTASRMLSLMDHSADACEDFYQFACGGLRENSADSNVWTAIAEELDKIDETSSLLYLQKYAAFYKSCVEHEYIFEYENRLKRIKELVNEVGEIFVIPEADSAVDITELFAKLVLRSSLPFMDVYIEEEKQNSTFVFQLTLPGKSFAFSGTGRWSAGSDGQRRCLNVIRGQLHGRNLDLGKIHDVYLNCLRNYSIYFNSIENVVRALGVFSQLHAYNQTQRIQELRFTIEWNILDLITFDSLNVKKSLVYKKYKVLKISDLQKNYPLLQWKKFFELLSGRNIDDNLSVHVYCIEYFKNLFQELRSTPKRKLKNALIAIYARELFENLVVTQTGNDREEYCLKLSSYLFPDVSSLLYSKTWFPKSKEVTEKFFAKVFLELKHNFSRTLNSVDWLDDTTKTAVLLKVQNLNVAFAKADDNYNNKTYMEEKYSNLNVTSADFIGNFVQTDILRKKALYSLEGNKFSSNLVWGPLITTYEMKPFTVYSKKLTIFPPAVLRKYDVSLPSYLTKAQVGMALAREIGQHFDSVGRHYGLKLKGAQNSTYTAMETFMKNVLLKELTRTLGKRTLRLKIDPELSIKDRIAENTGFRLVSEHLENLDQEPLLPFIMKTFSREKIFFIAVAQEYCTEIDPYKYMKDAFESETLPAPMRVENIVSNSEIFSATFGCPEGSKMNDNPAKSQFPYLTKSEDYAYYENENYKDSL</sequence>
<keyword evidence="10" id="KW-1133">Transmembrane helix</keyword>
<dbReference type="PROSITE" id="PS51885">
    <property type="entry name" value="NEPRILYSIN"/>
    <property type="match status" value="1"/>
</dbReference>
<feature type="transmembrane region" description="Helical" evidence="10">
    <location>
        <begin position="21"/>
        <end position="45"/>
    </location>
</feature>